<dbReference type="CDD" id="cd00090">
    <property type="entry name" value="HTH_ARSR"/>
    <property type="match status" value="1"/>
</dbReference>
<accession>A0ABD5U5B4</accession>
<dbReference type="Pfam" id="PF13412">
    <property type="entry name" value="HTH_24"/>
    <property type="match status" value="1"/>
</dbReference>
<evidence type="ECO:0000259" key="1">
    <source>
        <dbReference type="Pfam" id="PF24266"/>
    </source>
</evidence>
<name>A0ABD5U5B4_9EURY</name>
<reference evidence="2 3" key="1">
    <citation type="journal article" date="2019" name="Int. J. Syst. Evol. Microbiol.">
        <title>The Global Catalogue of Microorganisms (GCM) 10K type strain sequencing project: providing services to taxonomists for standard genome sequencing and annotation.</title>
        <authorList>
            <consortium name="The Broad Institute Genomics Platform"/>
            <consortium name="The Broad Institute Genome Sequencing Center for Infectious Disease"/>
            <person name="Wu L."/>
            <person name="Ma J."/>
        </authorList>
    </citation>
    <scope>NUCLEOTIDE SEQUENCE [LARGE SCALE GENOMIC DNA]</scope>
    <source>
        <strain evidence="2 3">PSRA2</strain>
    </source>
</reference>
<organism evidence="2 3">
    <name type="scientific">Halomarina ordinaria</name>
    <dbReference type="NCBI Taxonomy" id="3033939"/>
    <lineage>
        <taxon>Archaea</taxon>
        <taxon>Methanobacteriati</taxon>
        <taxon>Methanobacteriota</taxon>
        <taxon>Stenosarchaea group</taxon>
        <taxon>Halobacteria</taxon>
        <taxon>Halobacteriales</taxon>
        <taxon>Natronomonadaceae</taxon>
        <taxon>Halomarina</taxon>
    </lineage>
</organism>
<dbReference type="AlphaFoldDB" id="A0ABD5U5B4"/>
<protein>
    <submittedName>
        <fullName evidence="2">Winged helix-turn-helix transcriptional regulator</fullName>
    </submittedName>
</protein>
<gene>
    <name evidence="2" type="ORF">ACFQHK_04325</name>
</gene>
<dbReference type="InterPro" id="IPR036388">
    <property type="entry name" value="WH-like_DNA-bd_sf"/>
</dbReference>
<keyword evidence="3" id="KW-1185">Reference proteome</keyword>
<sequence>MTRTRTRIELQIRRQPGVHFNELVRSLEFAPGQIQYHVRQLVGGGEVVEEHLYGQTHYYPPVFEPWERGVLALFRRETSRDVLGYLLENGGCRPQTVADDVGIARSTLEWHLERLVERDVVTKERDERNRVTLVVTHPDRTRELLRAISPSIPDRFVDRFTRLVDSLLVE</sequence>
<dbReference type="InterPro" id="IPR011991">
    <property type="entry name" value="ArsR-like_HTH"/>
</dbReference>
<dbReference type="EMBL" id="JBHSXM010000001">
    <property type="protein sequence ID" value="MFC6835732.1"/>
    <property type="molecule type" value="Genomic_DNA"/>
</dbReference>
<dbReference type="InterPro" id="IPR036390">
    <property type="entry name" value="WH_DNA-bd_sf"/>
</dbReference>
<evidence type="ECO:0000313" key="3">
    <source>
        <dbReference type="Proteomes" id="UP001596406"/>
    </source>
</evidence>
<evidence type="ECO:0000313" key="2">
    <source>
        <dbReference type="EMBL" id="MFC6835732.1"/>
    </source>
</evidence>
<dbReference type="RefSeq" id="WP_304447428.1">
    <property type="nucleotide sequence ID" value="NZ_JARRAH010000001.1"/>
</dbReference>
<dbReference type="Proteomes" id="UP001596406">
    <property type="component" value="Unassembled WGS sequence"/>
</dbReference>
<proteinExistence type="predicted"/>
<dbReference type="SUPFAM" id="SSF46785">
    <property type="entry name" value="Winged helix' DNA-binding domain"/>
    <property type="match status" value="2"/>
</dbReference>
<feature type="domain" description="HVO-0163 N-terminal HTH" evidence="1">
    <location>
        <begin position="3"/>
        <end position="71"/>
    </location>
</feature>
<dbReference type="InterPro" id="IPR056504">
    <property type="entry name" value="HTH_HVO_0163_N"/>
</dbReference>
<dbReference type="Pfam" id="PF24266">
    <property type="entry name" value="HTH_HVO_0163_N"/>
    <property type="match status" value="1"/>
</dbReference>
<dbReference type="Gene3D" id="1.10.10.10">
    <property type="entry name" value="Winged helix-like DNA-binding domain superfamily/Winged helix DNA-binding domain"/>
    <property type="match status" value="2"/>
</dbReference>
<comment type="caution">
    <text evidence="2">The sequence shown here is derived from an EMBL/GenBank/DDBJ whole genome shotgun (WGS) entry which is preliminary data.</text>
</comment>
<dbReference type="PANTHER" id="PTHR36216">
    <property type="entry name" value="TRANSCRIPTIONAL REGULATOR, TRMB"/>
    <property type="match status" value="1"/>
</dbReference>
<dbReference type="PANTHER" id="PTHR36216:SF1">
    <property type="entry name" value="HTH ARSR-TYPE DOMAIN-CONTAINING PROTEIN"/>
    <property type="match status" value="1"/>
</dbReference>